<dbReference type="CDD" id="cd24073">
    <property type="entry name" value="ASKHA_ATPase_ROK_CYANR"/>
    <property type="match status" value="1"/>
</dbReference>
<accession>A0A5C5GGG4</accession>
<evidence type="ECO:0000313" key="3">
    <source>
        <dbReference type="Proteomes" id="UP000314011"/>
    </source>
</evidence>
<dbReference type="OrthoDB" id="9810372at2"/>
<name>A0A5C5GGG4_9RHOB</name>
<evidence type="ECO:0000256" key="1">
    <source>
        <dbReference type="ARBA" id="ARBA00006479"/>
    </source>
</evidence>
<dbReference type="AlphaFoldDB" id="A0A5C5GGG4"/>
<dbReference type="PANTHER" id="PTHR18964:SF149">
    <property type="entry name" value="BIFUNCTIONAL UDP-N-ACETYLGLUCOSAMINE 2-EPIMERASE_N-ACETYLMANNOSAMINE KINASE"/>
    <property type="match status" value="1"/>
</dbReference>
<dbReference type="InterPro" id="IPR000600">
    <property type="entry name" value="ROK"/>
</dbReference>
<keyword evidence="3" id="KW-1185">Reference proteome</keyword>
<dbReference type="PANTHER" id="PTHR18964">
    <property type="entry name" value="ROK (REPRESSOR, ORF, KINASE) FAMILY"/>
    <property type="match status" value="1"/>
</dbReference>
<dbReference type="EMBL" id="VFFF01000001">
    <property type="protein sequence ID" value="TNY32626.1"/>
    <property type="molecule type" value="Genomic_DNA"/>
</dbReference>
<dbReference type="SUPFAM" id="SSF53067">
    <property type="entry name" value="Actin-like ATPase domain"/>
    <property type="match status" value="1"/>
</dbReference>
<organism evidence="2 3">
    <name type="scientific">Pelagovum pacificum</name>
    <dbReference type="NCBI Taxonomy" id="2588711"/>
    <lineage>
        <taxon>Bacteria</taxon>
        <taxon>Pseudomonadati</taxon>
        <taxon>Pseudomonadota</taxon>
        <taxon>Alphaproteobacteria</taxon>
        <taxon>Rhodobacterales</taxon>
        <taxon>Paracoccaceae</taxon>
        <taxon>Pelagovum</taxon>
    </lineage>
</organism>
<dbReference type="Gene3D" id="1.10.10.10">
    <property type="entry name" value="Winged helix-like DNA-binding domain superfamily/Winged helix DNA-binding domain"/>
    <property type="match status" value="1"/>
</dbReference>
<gene>
    <name evidence="2" type="ORF">FHY64_04920</name>
</gene>
<dbReference type="Proteomes" id="UP000314011">
    <property type="component" value="Unassembled WGS sequence"/>
</dbReference>
<dbReference type="Pfam" id="PF00480">
    <property type="entry name" value="ROK"/>
    <property type="match status" value="1"/>
</dbReference>
<proteinExistence type="inferred from homology"/>
<sequence length="470" mass="49756">MLWGASPCMIVTVCAAAGTAKAVDARSAVIIATEFRVLVMVCLPVRSCCRNGKLITLFVLSTLVLLQNQKYKSSHYAVGRPMLTLTDPHRALLGAVRASGPLSRTELAIATGYSRAAVTTMTREMLENGILREGETVYGQGRPSVRLDLDADGACFVGLALFEDPIPAVLIDLQGAVRARASIPWTNDTEQLADSIAGMLPQLVADAGVPEDRVIGIGAAVPGFVDECQEVCLQSSFMGWRDINVARPIAERTGLATFIENDANAVAIGERLFGAAREQDDFALVSLGAGIGCALVVGGHLRRGHSGGAGEISHATYVLDGPPCRCGKRGCLTTISSGRAVLNAARERGLDCSTAEEVEALAERGDHAAVEIIHRAGSILGLAISNLIQTTDPAVVIVILHFSALDGLMHRVTQHAVETNLMPRVAPHAKLIFEKVSPEIWCRGAASVATGRVMFPRDQRSGQPRATVDA</sequence>
<dbReference type="InterPro" id="IPR036388">
    <property type="entry name" value="WH-like_DNA-bd_sf"/>
</dbReference>
<reference evidence="2 3" key="1">
    <citation type="submission" date="2019-06" db="EMBL/GenBank/DDBJ databases">
        <title>Genome of new Rhodobacteraceae sp. SM1903.</title>
        <authorList>
            <person name="Ren X."/>
        </authorList>
    </citation>
    <scope>NUCLEOTIDE SEQUENCE [LARGE SCALE GENOMIC DNA]</scope>
    <source>
        <strain evidence="2 3">SM1903</strain>
    </source>
</reference>
<protein>
    <submittedName>
        <fullName evidence="2">ROK family transcriptional regulator</fullName>
    </submittedName>
</protein>
<dbReference type="Gene3D" id="3.30.420.40">
    <property type="match status" value="2"/>
</dbReference>
<dbReference type="InterPro" id="IPR043129">
    <property type="entry name" value="ATPase_NBD"/>
</dbReference>
<comment type="similarity">
    <text evidence="1">Belongs to the ROK (NagC/XylR) family.</text>
</comment>
<dbReference type="InterPro" id="IPR036390">
    <property type="entry name" value="WH_DNA-bd_sf"/>
</dbReference>
<evidence type="ECO:0000313" key="2">
    <source>
        <dbReference type="EMBL" id="TNY32626.1"/>
    </source>
</evidence>
<dbReference type="SUPFAM" id="SSF46785">
    <property type="entry name" value="Winged helix' DNA-binding domain"/>
    <property type="match status" value="1"/>
</dbReference>
<comment type="caution">
    <text evidence="2">The sequence shown here is derived from an EMBL/GenBank/DDBJ whole genome shotgun (WGS) entry which is preliminary data.</text>
</comment>